<evidence type="ECO:0000256" key="9">
    <source>
        <dbReference type="ARBA" id="ARBA00023015"/>
    </source>
</evidence>
<feature type="domain" description="SET" evidence="15">
    <location>
        <begin position="204"/>
        <end position="318"/>
    </location>
</feature>
<evidence type="ECO:0000256" key="7">
    <source>
        <dbReference type="ARBA" id="ARBA00022771"/>
    </source>
</evidence>
<dbReference type="InterPro" id="IPR001214">
    <property type="entry name" value="SET_dom"/>
</dbReference>
<evidence type="ECO:0000256" key="10">
    <source>
        <dbReference type="ARBA" id="ARBA00023163"/>
    </source>
</evidence>
<name>A0AAE0VJM7_9BIVA</name>
<evidence type="ECO:0000256" key="5">
    <source>
        <dbReference type="ARBA" id="ARBA00022723"/>
    </source>
</evidence>
<dbReference type="GO" id="GO:0008270">
    <property type="term" value="F:zinc ion binding"/>
    <property type="evidence" value="ECO:0007669"/>
    <property type="project" value="UniProtKB-KW"/>
</dbReference>
<dbReference type="CDD" id="cd19193">
    <property type="entry name" value="PR-SET_PRDM7_9"/>
    <property type="match status" value="1"/>
</dbReference>
<keyword evidence="7 12" id="KW-0863">Zinc-finger</keyword>
<evidence type="ECO:0000313" key="17">
    <source>
        <dbReference type="EMBL" id="KAK3580334.1"/>
    </source>
</evidence>
<dbReference type="InterPro" id="IPR003655">
    <property type="entry name" value="aKRAB"/>
</dbReference>
<accession>A0AAE0VJM7</accession>
<evidence type="ECO:0000256" key="2">
    <source>
        <dbReference type="ARBA" id="ARBA00022603"/>
    </source>
</evidence>
<dbReference type="PROSITE" id="PS00028">
    <property type="entry name" value="ZINC_FINGER_C2H2_1"/>
    <property type="match status" value="1"/>
</dbReference>
<gene>
    <name evidence="17" type="ORF">CHS0354_014807</name>
</gene>
<keyword evidence="6" id="KW-0677">Repeat</keyword>
<evidence type="ECO:0000256" key="1">
    <source>
        <dbReference type="ARBA" id="ARBA00004123"/>
    </source>
</evidence>
<dbReference type="InterPro" id="IPR044417">
    <property type="entry name" value="PRDM7_9_PR-SET"/>
</dbReference>
<dbReference type="AlphaFoldDB" id="A0AAE0VJM7"/>
<keyword evidence="4" id="KW-0949">S-adenosyl-L-methionine</keyword>
<dbReference type="PROSITE" id="PS50280">
    <property type="entry name" value="SET"/>
    <property type="match status" value="1"/>
</dbReference>
<dbReference type="Gene3D" id="2.170.270.10">
    <property type="entry name" value="SET domain"/>
    <property type="match status" value="1"/>
</dbReference>
<keyword evidence="3" id="KW-0808">Transferase</keyword>
<evidence type="ECO:0000259" key="16">
    <source>
        <dbReference type="PROSITE" id="PS50806"/>
    </source>
</evidence>
<dbReference type="GO" id="GO:0005634">
    <property type="term" value="C:nucleus"/>
    <property type="evidence" value="ECO:0007669"/>
    <property type="project" value="UniProtKB-SubCell"/>
</dbReference>
<dbReference type="InterPro" id="IPR050331">
    <property type="entry name" value="Zinc_finger"/>
</dbReference>
<feature type="domain" description="KRAB-related" evidence="16">
    <location>
        <begin position="11"/>
        <end position="74"/>
    </location>
</feature>
<evidence type="ECO:0000259" key="15">
    <source>
        <dbReference type="PROSITE" id="PS50280"/>
    </source>
</evidence>
<keyword evidence="9" id="KW-0805">Transcription regulation</keyword>
<evidence type="ECO:0000256" key="12">
    <source>
        <dbReference type="PROSITE-ProRule" id="PRU00042"/>
    </source>
</evidence>
<keyword evidence="8" id="KW-0862">Zinc</keyword>
<dbReference type="GO" id="GO:0042054">
    <property type="term" value="F:histone methyltransferase activity"/>
    <property type="evidence" value="ECO:0007669"/>
    <property type="project" value="InterPro"/>
</dbReference>
<evidence type="ECO:0000259" key="14">
    <source>
        <dbReference type="PROSITE" id="PS50157"/>
    </source>
</evidence>
<feature type="compositionally biased region" description="Polar residues" evidence="13">
    <location>
        <begin position="106"/>
        <end position="127"/>
    </location>
</feature>
<protein>
    <submittedName>
        <fullName evidence="17">Uncharacterized protein</fullName>
    </submittedName>
</protein>
<comment type="subcellular location">
    <subcellularLocation>
        <location evidence="1">Nucleus</location>
    </subcellularLocation>
</comment>
<evidence type="ECO:0000256" key="6">
    <source>
        <dbReference type="ARBA" id="ARBA00022737"/>
    </source>
</evidence>
<dbReference type="GO" id="GO:0032259">
    <property type="term" value="P:methylation"/>
    <property type="evidence" value="ECO:0007669"/>
    <property type="project" value="UniProtKB-KW"/>
</dbReference>
<dbReference type="PANTHER" id="PTHR16515:SF49">
    <property type="entry name" value="GASTRULA ZINC FINGER PROTEIN XLCGF49.1-LIKE-RELATED"/>
    <property type="match status" value="1"/>
</dbReference>
<dbReference type="InterPro" id="IPR013087">
    <property type="entry name" value="Znf_C2H2_type"/>
</dbReference>
<reference evidence="17" key="3">
    <citation type="submission" date="2023-05" db="EMBL/GenBank/DDBJ databases">
        <authorList>
            <person name="Smith C.H."/>
        </authorList>
    </citation>
    <scope>NUCLEOTIDE SEQUENCE</scope>
    <source>
        <strain evidence="17">CHS0354</strain>
        <tissue evidence="17">Mantle</tissue>
    </source>
</reference>
<dbReference type="InterPro" id="IPR046341">
    <property type="entry name" value="SET_dom_sf"/>
</dbReference>
<reference evidence="17" key="2">
    <citation type="journal article" date="2021" name="Genome Biol. Evol.">
        <title>Developing a high-quality reference genome for a parasitic bivalve with doubly uniparental inheritance (Bivalvia: Unionida).</title>
        <authorList>
            <person name="Smith C.H."/>
        </authorList>
    </citation>
    <scope>NUCLEOTIDE SEQUENCE</scope>
    <source>
        <strain evidence="17">CHS0354</strain>
        <tissue evidence="17">Mantle</tissue>
    </source>
</reference>
<reference evidence="17" key="1">
    <citation type="journal article" date="2021" name="Genome Biol. Evol.">
        <title>A High-Quality Reference Genome for a Parasitic Bivalve with Doubly Uniparental Inheritance (Bivalvia: Unionida).</title>
        <authorList>
            <person name="Smith C.H."/>
        </authorList>
    </citation>
    <scope>NUCLEOTIDE SEQUENCE</scope>
    <source>
        <strain evidence="17">CHS0354</strain>
    </source>
</reference>
<proteinExistence type="predicted"/>
<dbReference type="Proteomes" id="UP001195483">
    <property type="component" value="Unassembled WGS sequence"/>
</dbReference>
<feature type="domain" description="C2H2-type" evidence="14">
    <location>
        <begin position="346"/>
        <end position="374"/>
    </location>
</feature>
<dbReference type="GO" id="GO:0006355">
    <property type="term" value="P:regulation of DNA-templated transcription"/>
    <property type="evidence" value="ECO:0007669"/>
    <property type="project" value="InterPro"/>
</dbReference>
<comment type="caution">
    <text evidence="17">The sequence shown here is derived from an EMBL/GenBank/DDBJ whole genome shotgun (WGS) entry which is preliminary data.</text>
</comment>
<feature type="compositionally biased region" description="Basic residues" evidence="13">
    <location>
        <begin position="93"/>
        <end position="102"/>
    </location>
</feature>
<evidence type="ECO:0000256" key="13">
    <source>
        <dbReference type="SAM" id="MobiDB-lite"/>
    </source>
</evidence>
<evidence type="ECO:0000313" key="18">
    <source>
        <dbReference type="Proteomes" id="UP001195483"/>
    </source>
</evidence>
<keyword evidence="18" id="KW-1185">Reference proteome</keyword>
<evidence type="ECO:0000256" key="8">
    <source>
        <dbReference type="ARBA" id="ARBA00022833"/>
    </source>
</evidence>
<keyword evidence="2" id="KW-0489">Methyltransferase</keyword>
<dbReference type="EMBL" id="JAEAOA010000907">
    <property type="protein sequence ID" value="KAK3580334.1"/>
    <property type="molecule type" value="Genomic_DNA"/>
</dbReference>
<feature type="compositionally biased region" description="Basic and acidic residues" evidence="13">
    <location>
        <begin position="128"/>
        <end position="143"/>
    </location>
</feature>
<sequence length="392" mass="44744">MSLGSKIDFSKFETQGVDITPYFSKAELEQLSDYEKKRYENIKRNYDMMIAFGLPAVKPEFMMGPRSRARKRPKSPSSSDDSDEDWSPTMHQTKSKAKKMSSKGKNISQAKKSSSTEGKKNSGSLETTKSKRSTEVKHQYPLRENRATNFMALEPPDDDQFLYCEECNKEYEGACPDHGPLVVVEDSKVPDTCKKDQDRATLPAGLTIKESGIPNAGLGVWADVQFASRTRFGPYVGVITKDVDKVHATGYAWQIYKDGEASHFIDARDPAQSNWMRYINCARTEAEQNLTAYQYYGHIYYRAFKTIEPGKELLVWYGNEYGRDLGIVRDIKSFLKPKYVNGEEVYICPWCKHSFSMVIFLAFHVKRVHGSKLKLALKKNKKYLLLVKGNEQ</sequence>
<keyword evidence="11" id="KW-0539">Nucleus</keyword>
<evidence type="ECO:0000256" key="11">
    <source>
        <dbReference type="ARBA" id="ARBA00023242"/>
    </source>
</evidence>
<dbReference type="PANTHER" id="PTHR16515">
    <property type="entry name" value="PR DOMAIN ZINC FINGER PROTEIN"/>
    <property type="match status" value="1"/>
</dbReference>
<keyword evidence="10" id="KW-0804">Transcription</keyword>
<dbReference type="PROSITE" id="PS50157">
    <property type="entry name" value="ZINC_FINGER_C2H2_2"/>
    <property type="match status" value="1"/>
</dbReference>
<evidence type="ECO:0000256" key="4">
    <source>
        <dbReference type="ARBA" id="ARBA00022691"/>
    </source>
</evidence>
<dbReference type="Pfam" id="PF21549">
    <property type="entry name" value="PRDM2_PR"/>
    <property type="match status" value="1"/>
</dbReference>
<dbReference type="SUPFAM" id="SSF82199">
    <property type="entry name" value="SET domain"/>
    <property type="match status" value="1"/>
</dbReference>
<dbReference type="SMART" id="SM00317">
    <property type="entry name" value="SET"/>
    <property type="match status" value="1"/>
</dbReference>
<dbReference type="PROSITE" id="PS50806">
    <property type="entry name" value="KRAB_RELATED"/>
    <property type="match status" value="1"/>
</dbReference>
<evidence type="ECO:0000256" key="3">
    <source>
        <dbReference type="ARBA" id="ARBA00022679"/>
    </source>
</evidence>
<keyword evidence="5" id="KW-0479">Metal-binding</keyword>
<feature type="region of interest" description="Disordered" evidence="13">
    <location>
        <begin position="64"/>
        <end position="143"/>
    </location>
</feature>
<organism evidence="17 18">
    <name type="scientific">Potamilus streckersoni</name>
    <dbReference type="NCBI Taxonomy" id="2493646"/>
    <lineage>
        <taxon>Eukaryota</taxon>
        <taxon>Metazoa</taxon>
        <taxon>Spiralia</taxon>
        <taxon>Lophotrochozoa</taxon>
        <taxon>Mollusca</taxon>
        <taxon>Bivalvia</taxon>
        <taxon>Autobranchia</taxon>
        <taxon>Heteroconchia</taxon>
        <taxon>Palaeoheterodonta</taxon>
        <taxon>Unionida</taxon>
        <taxon>Unionoidea</taxon>
        <taxon>Unionidae</taxon>
        <taxon>Ambleminae</taxon>
        <taxon>Lampsilini</taxon>
        <taxon>Potamilus</taxon>
    </lineage>
</organism>